<dbReference type="OrthoDB" id="722566at2759"/>
<dbReference type="InterPro" id="IPR036047">
    <property type="entry name" value="F-box-like_dom_sf"/>
</dbReference>
<protein>
    <recommendedName>
        <fullName evidence="1">F-box domain-containing protein</fullName>
    </recommendedName>
</protein>
<gene>
    <name evidence="2" type="ORF">WOLCODRAFT_95531</name>
</gene>
<dbReference type="Pfam" id="PF12014">
    <property type="entry name" value="Cyclin_D1_bind"/>
    <property type="match status" value="1"/>
</dbReference>
<evidence type="ECO:0000313" key="3">
    <source>
        <dbReference type="Proteomes" id="UP000218811"/>
    </source>
</evidence>
<name>A0A2H3JCV1_WOLCO</name>
<dbReference type="EMBL" id="KB467942">
    <property type="protein sequence ID" value="PCH37633.1"/>
    <property type="molecule type" value="Genomic_DNA"/>
</dbReference>
<dbReference type="UniPathway" id="UPA00143"/>
<proteinExistence type="predicted"/>
<dbReference type="CDD" id="cd09917">
    <property type="entry name" value="F-box_SF"/>
    <property type="match status" value="1"/>
</dbReference>
<organism evidence="2 3">
    <name type="scientific">Wolfiporia cocos (strain MD-104)</name>
    <name type="common">Brown rot fungus</name>
    <dbReference type="NCBI Taxonomy" id="742152"/>
    <lineage>
        <taxon>Eukaryota</taxon>
        <taxon>Fungi</taxon>
        <taxon>Dikarya</taxon>
        <taxon>Basidiomycota</taxon>
        <taxon>Agaricomycotina</taxon>
        <taxon>Agaricomycetes</taxon>
        <taxon>Polyporales</taxon>
        <taxon>Phaeolaceae</taxon>
        <taxon>Wolfiporia</taxon>
    </lineage>
</organism>
<dbReference type="GO" id="GO:0016567">
    <property type="term" value="P:protein ubiquitination"/>
    <property type="evidence" value="ECO:0007669"/>
    <property type="project" value="UniProtKB-UniPathway"/>
</dbReference>
<evidence type="ECO:0000313" key="2">
    <source>
        <dbReference type="EMBL" id="PCH37633.1"/>
    </source>
</evidence>
<dbReference type="InterPro" id="IPR001810">
    <property type="entry name" value="F-box_dom"/>
</dbReference>
<evidence type="ECO:0000259" key="1">
    <source>
        <dbReference type="PROSITE" id="PS50181"/>
    </source>
</evidence>
<dbReference type="SUPFAM" id="SSF81383">
    <property type="entry name" value="F-box domain"/>
    <property type="match status" value="1"/>
</dbReference>
<feature type="domain" description="F-box" evidence="1">
    <location>
        <begin position="1"/>
        <end position="46"/>
    </location>
</feature>
<sequence>MKISDLPYDVVLHILVHLPVVDIVHLLSASRALHSLKLEERIWKDASARYGVCDSTFLGNRSFYIVYTRLLHVYAPLVGMWAGDHSFTGHLIEFRLDPGDNGETGSIVGEAWKFRSPEPEDSDDSQVEEHPCFVCAIKIGFSAHPEDDPDSEGLVRISCCPDTVTPNDVHAGHIHVLSETTQSTFLHTRSGTFKHPDFPEAPLDAWHDKSRAMPRLRPTPQATVDQTSLLLPHPRPRAPVLFAAPSDVPKPAALSISCEFGCLQSHAPVLGFPNRTPYPSRYYPLRLAPSPAVNPFAREWQPAHLTGLWLSFYNMHGTECIFVDWDAAARRLRGLKVTGDEHVPRGALTWDVCTDPCALDPSEHQQLFAHALDEKREYRLYRGVGTTSQRGFLPHQREYTPVILAVISRNELRVFWLDEGDYLKYHRYEGRSTRPERCHHCE</sequence>
<accession>A0A2H3JCV1</accession>
<dbReference type="STRING" id="742152.A0A2H3JCV1"/>
<reference evidence="2 3" key="1">
    <citation type="journal article" date="2012" name="Science">
        <title>The Paleozoic origin of enzymatic lignin decomposition reconstructed from 31 fungal genomes.</title>
        <authorList>
            <person name="Floudas D."/>
            <person name="Binder M."/>
            <person name="Riley R."/>
            <person name="Barry K."/>
            <person name="Blanchette R.A."/>
            <person name="Henrissat B."/>
            <person name="Martinez A.T."/>
            <person name="Otillar R."/>
            <person name="Spatafora J.W."/>
            <person name="Yadav J.S."/>
            <person name="Aerts A."/>
            <person name="Benoit I."/>
            <person name="Boyd A."/>
            <person name="Carlson A."/>
            <person name="Copeland A."/>
            <person name="Coutinho P.M."/>
            <person name="de Vries R.P."/>
            <person name="Ferreira P."/>
            <person name="Findley K."/>
            <person name="Foster B."/>
            <person name="Gaskell J."/>
            <person name="Glotzer D."/>
            <person name="Gorecki P."/>
            <person name="Heitman J."/>
            <person name="Hesse C."/>
            <person name="Hori C."/>
            <person name="Igarashi K."/>
            <person name="Jurgens J.A."/>
            <person name="Kallen N."/>
            <person name="Kersten P."/>
            <person name="Kohler A."/>
            <person name="Kuees U."/>
            <person name="Kumar T.K.A."/>
            <person name="Kuo A."/>
            <person name="LaButti K."/>
            <person name="Larrondo L.F."/>
            <person name="Lindquist E."/>
            <person name="Ling A."/>
            <person name="Lombard V."/>
            <person name="Lucas S."/>
            <person name="Lundell T."/>
            <person name="Martin R."/>
            <person name="McLaughlin D.J."/>
            <person name="Morgenstern I."/>
            <person name="Morin E."/>
            <person name="Murat C."/>
            <person name="Nagy L.G."/>
            <person name="Nolan M."/>
            <person name="Ohm R.A."/>
            <person name="Patyshakuliyeva A."/>
            <person name="Rokas A."/>
            <person name="Ruiz-Duenas F.J."/>
            <person name="Sabat G."/>
            <person name="Salamov A."/>
            <person name="Samejima M."/>
            <person name="Schmutz J."/>
            <person name="Slot J.C."/>
            <person name="St John F."/>
            <person name="Stenlid J."/>
            <person name="Sun H."/>
            <person name="Sun S."/>
            <person name="Syed K."/>
            <person name="Tsang A."/>
            <person name="Wiebenga A."/>
            <person name="Young D."/>
            <person name="Pisabarro A."/>
            <person name="Eastwood D.C."/>
            <person name="Martin F."/>
            <person name="Cullen D."/>
            <person name="Grigoriev I.V."/>
            <person name="Hibbett D.S."/>
        </authorList>
    </citation>
    <scope>NUCLEOTIDE SEQUENCE [LARGE SCALE GENOMIC DNA]</scope>
    <source>
        <strain evidence="2 3">MD-104</strain>
    </source>
</reference>
<keyword evidence="3" id="KW-1185">Reference proteome</keyword>
<dbReference type="AlphaFoldDB" id="A0A2H3JCV1"/>
<dbReference type="OMA" id="HFGGRSW"/>
<dbReference type="Pfam" id="PF12937">
    <property type="entry name" value="F-box-like"/>
    <property type="match status" value="1"/>
</dbReference>
<dbReference type="Gene3D" id="1.20.1280.50">
    <property type="match status" value="1"/>
</dbReference>
<dbReference type="PROSITE" id="PS50181">
    <property type="entry name" value="FBOX"/>
    <property type="match status" value="1"/>
</dbReference>
<dbReference type="Proteomes" id="UP000218811">
    <property type="component" value="Unassembled WGS sequence"/>
</dbReference>